<dbReference type="GO" id="GO:0008080">
    <property type="term" value="F:N-acetyltransferase activity"/>
    <property type="evidence" value="ECO:0007669"/>
    <property type="project" value="TreeGrafter"/>
</dbReference>
<keyword evidence="2" id="KW-1185">Reference proteome</keyword>
<dbReference type="GeneID" id="87882954"/>
<evidence type="ECO:0000313" key="1">
    <source>
        <dbReference type="EMBL" id="KAK3310321.1"/>
    </source>
</evidence>
<comment type="caution">
    <text evidence="1">The sequence shown here is derived from an EMBL/GenBank/DDBJ whole genome shotgun (WGS) entry which is preliminary data.</text>
</comment>
<dbReference type="PANTHER" id="PTHR28037">
    <property type="entry name" value="ALCOHOL O-ACETYLTRANSFERASE 1-RELATED"/>
    <property type="match status" value="1"/>
</dbReference>
<dbReference type="InterPro" id="IPR052058">
    <property type="entry name" value="Alcohol_O-acetyltransferase"/>
</dbReference>
<dbReference type="Proteomes" id="UP001273166">
    <property type="component" value="Unassembled WGS sequence"/>
</dbReference>
<dbReference type="InterPro" id="IPR023213">
    <property type="entry name" value="CAT-like_dom_sf"/>
</dbReference>
<evidence type="ECO:0000313" key="2">
    <source>
        <dbReference type="Proteomes" id="UP001273166"/>
    </source>
</evidence>
<reference evidence="1" key="1">
    <citation type="journal article" date="2023" name="Mol. Phylogenet. Evol.">
        <title>Genome-scale phylogeny and comparative genomics of the fungal order Sordariales.</title>
        <authorList>
            <person name="Hensen N."/>
            <person name="Bonometti L."/>
            <person name="Westerberg I."/>
            <person name="Brannstrom I.O."/>
            <person name="Guillou S."/>
            <person name="Cros-Aarteil S."/>
            <person name="Calhoun S."/>
            <person name="Haridas S."/>
            <person name="Kuo A."/>
            <person name="Mondo S."/>
            <person name="Pangilinan J."/>
            <person name="Riley R."/>
            <person name="LaButti K."/>
            <person name="Andreopoulos B."/>
            <person name="Lipzen A."/>
            <person name="Chen C."/>
            <person name="Yan M."/>
            <person name="Daum C."/>
            <person name="Ng V."/>
            <person name="Clum A."/>
            <person name="Steindorff A."/>
            <person name="Ohm R.A."/>
            <person name="Martin F."/>
            <person name="Silar P."/>
            <person name="Natvig D.O."/>
            <person name="Lalanne C."/>
            <person name="Gautier V."/>
            <person name="Ament-Velasquez S.L."/>
            <person name="Kruys A."/>
            <person name="Hutchinson M.I."/>
            <person name="Powell A.J."/>
            <person name="Barry K."/>
            <person name="Miller A.N."/>
            <person name="Grigoriev I.V."/>
            <person name="Debuchy R."/>
            <person name="Gladieux P."/>
            <person name="Hiltunen Thoren M."/>
            <person name="Johannesson H."/>
        </authorList>
    </citation>
    <scope>NUCLEOTIDE SEQUENCE</scope>
    <source>
        <strain evidence="1">CBS 333.67</strain>
    </source>
</reference>
<dbReference type="EMBL" id="JAUDZG010000001">
    <property type="protein sequence ID" value="KAK3310321.1"/>
    <property type="molecule type" value="Genomic_DNA"/>
</dbReference>
<organism evidence="1 2">
    <name type="scientific">Chaetomium strumarium</name>
    <dbReference type="NCBI Taxonomy" id="1170767"/>
    <lineage>
        <taxon>Eukaryota</taxon>
        <taxon>Fungi</taxon>
        <taxon>Dikarya</taxon>
        <taxon>Ascomycota</taxon>
        <taxon>Pezizomycotina</taxon>
        <taxon>Sordariomycetes</taxon>
        <taxon>Sordariomycetidae</taxon>
        <taxon>Sordariales</taxon>
        <taxon>Chaetomiaceae</taxon>
        <taxon>Chaetomium</taxon>
    </lineage>
</organism>
<dbReference type="InterPro" id="IPR010828">
    <property type="entry name" value="Atf2/Sli1-like"/>
</dbReference>
<dbReference type="Gene3D" id="3.30.559.30">
    <property type="entry name" value="Nonribosomal peptide synthetase, condensation domain"/>
    <property type="match status" value="1"/>
</dbReference>
<dbReference type="RefSeq" id="XP_062726101.1">
    <property type="nucleotide sequence ID" value="XM_062864125.1"/>
</dbReference>
<proteinExistence type="predicted"/>
<dbReference type="PANTHER" id="PTHR28037:SF1">
    <property type="entry name" value="ALCOHOL O-ACETYLTRANSFERASE 1-RELATED"/>
    <property type="match status" value="1"/>
</dbReference>
<accession>A0AAJ0M5Y7</accession>
<dbReference type="Gene3D" id="3.30.559.10">
    <property type="entry name" value="Chloramphenicol acetyltransferase-like domain"/>
    <property type="match status" value="1"/>
</dbReference>
<reference evidence="1" key="2">
    <citation type="submission" date="2023-06" db="EMBL/GenBank/DDBJ databases">
        <authorList>
            <consortium name="Lawrence Berkeley National Laboratory"/>
            <person name="Mondo S.J."/>
            <person name="Hensen N."/>
            <person name="Bonometti L."/>
            <person name="Westerberg I."/>
            <person name="Brannstrom I.O."/>
            <person name="Guillou S."/>
            <person name="Cros-Aarteil S."/>
            <person name="Calhoun S."/>
            <person name="Haridas S."/>
            <person name="Kuo A."/>
            <person name="Pangilinan J."/>
            <person name="Riley R."/>
            <person name="Labutti K."/>
            <person name="Andreopoulos B."/>
            <person name="Lipzen A."/>
            <person name="Chen C."/>
            <person name="Yanf M."/>
            <person name="Daum C."/>
            <person name="Ng V."/>
            <person name="Clum A."/>
            <person name="Steindorff A."/>
            <person name="Ohm R."/>
            <person name="Martin F."/>
            <person name="Silar P."/>
            <person name="Natvig D."/>
            <person name="Lalanne C."/>
            <person name="Gautier V."/>
            <person name="Ament-Velasquez S.L."/>
            <person name="Kruys A."/>
            <person name="Hutchinson M.I."/>
            <person name="Powell A.J."/>
            <person name="Barry K."/>
            <person name="Miller A.N."/>
            <person name="Grigoriev I.V."/>
            <person name="Debuchy R."/>
            <person name="Gladieux P."/>
            <person name="Thoren M.H."/>
            <person name="Johannesson H."/>
        </authorList>
    </citation>
    <scope>NUCLEOTIDE SEQUENCE</scope>
    <source>
        <strain evidence="1">CBS 333.67</strain>
    </source>
</reference>
<dbReference type="Pfam" id="PF07247">
    <property type="entry name" value="AATase"/>
    <property type="match status" value="1"/>
</dbReference>
<protein>
    <submittedName>
        <fullName evidence="1">Alcohol acetyltransferase</fullName>
    </submittedName>
</protein>
<sequence>MDVPLNLVRPLGPCEIYSSIRHALGFYKCVVNTCRYSIPLASLGGQSVRDVLETAVANVVLVIPSLSVGIVGEHTNKPHFVQRPSIDLEHHIEFLEKPNTDPAARDMSLLRMLEDQHDRCFPDTERRPPWKLTVVVWGAISEPSSLVLDAMLAVHHSIADGRSTRLFHVHLLNELSHPSPRPSQLSGRILDTAGVRGLLPPQEELVKFTLSWKFMLQTLWRELGPAWFRKDQHGAPWTGKTITREPCRTRLRLVTVPTVGVGHVLAACRAKQTTLTPLLHALVLASLAKHIPGEKAQAFRSSTPIDLRRFIEAGPQTSGGTGSFGDFVTVQSHYFDAPALTAMREGPLEAEIWRVAADLRRSMKEHLDRVPHDDIMGLLGYVSDWQQFWMSKVGKQRQDTWEVSNIGSMPGGHERSEEATVGWKIQRSIMSQGATVAGAVIGISVAGVTGGELNISLGWQEGIVETEIVDDLAEDLQRWLDRLGRGQNLGDWQ</sequence>
<dbReference type="AlphaFoldDB" id="A0AAJ0M5Y7"/>
<name>A0AAJ0M5Y7_9PEZI</name>
<gene>
    <name evidence="1" type="ORF">B0T15DRAFT_32912</name>
</gene>